<organism evidence="2">
    <name type="scientific">Arundo donax</name>
    <name type="common">Giant reed</name>
    <name type="synonym">Donax arundinaceus</name>
    <dbReference type="NCBI Taxonomy" id="35708"/>
    <lineage>
        <taxon>Eukaryota</taxon>
        <taxon>Viridiplantae</taxon>
        <taxon>Streptophyta</taxon>
        <taxon>Embryophyta</taxon>
        <taxon>Tracheophyta</taxon>
        <taxon>Spermatophyta</taxon>
        <taxon>Magnoliopsida</taxon>
        <taxon>Liliopsida</taxon>
        <taxon>Poales</taxon>
        <taxon>Poaceae</taxon>
        <taxon>PACMAD clade</taxon>
        <taxon>Arundinoideae</taxon>
        <taxon>Arundineae</taxon>
        <taxon>Arundo</taxon>
    </lineage>
</organism>
<proteinExistence type="predicted"/>
<name>A0A0A9BY64_ARUDO</name>
<dbReference type="AlphaFoldDB" id="A0A0A9BY64"/>
<reference evidence="2" key="2">
    <citation type="journal article" date="2015" name="Data Brief">
        <title>Shoot transcriptome of the giant reed, Arundo donax.</title>
        <authorList>
            <person name="Barrero R.A."/>
            <person name="Guerrero F.D."/>
            <person name="Moolhuijzen P."/>
            <person name="Goolsby J.A."/>
            <person name="Tidwell J."/>
            <person name="Bellgard S.E."/>
            <person name="Bellgard M.I."/>
        </authorList>
    </citation>
    <scope>NUCLEOTIDE SEQUENCE</scope>
    <source>
        <tissue evidence="2">Shoot tissue taken approximately 20 cm above the soil surface</tissue>
    </source>
</reference>
<evidence type="ECO:0000313" key="2">
    <source>
        <dbReference type="EMBL" id="JAD68994.1"/>
    </source>
</evidence>
<evidence type="ECO:0000256" key="1">
    <source>
        <dbReference type="SAM" id="MobiDB-lite"/>
    </source>
</evidence>
<sequence length="83" mass="9306">MVEVACKYFSQLFRNPANGGLYRLHPRGELLEVPAAPNLKVERPAPPLQRRRRRCCAGGVDLPPPLSPPPTPLSRRRFGGIRH</sequence>
<dbReference type="EMBL" id="GBRH01228901">
    <property type="protein sequence ID" value="JAD68994.1"/>
    <property type="molecule type" value="Transcribed_RNA"/>
</dbReference>
<feature type="compositionally biased region" description="Basic residues" evidence="1">
    <location>
        <begin position="74"/>
        <end position="83"/>
    </location>
</feature>
<protein>
    <submittedName>
        <fullName evidence="2">Uncharacterized protein</fullName>
    </submittedName>
</protein>
<accession>A0A0A9BY64</accession>
<feature type="region of interest" description="Disordered" evidence="1">
    <location>
        <begin position="57"/>
        <end position="83"/>
    </location>
</feature>
<reference evidence="2" key="1">
    <citation type="submission" date="2014-09" db="EMBL/GenBank/DDBJ databases">
        <authorList>
            <person name="Magalhaes I.L.F."/>
            <person name="Oliveira U."/>
            <person name="Santos F.R."/>
            <person name="Vidigal T.H.D.A."/>
            <person name="Brescovit A.D."/>
            <person name="Santos A.J."/>
        </authorList>
    </citation>
    <scope>NUCLEOTIDE SEQUENCE</scope>
    <source>
        <tissue evidence="2">Shoot tissue taken approximately 20 cm above the soil surface</tissue>
    </source>
</reference>
<feature type="compositionally biased region" description="Pro residues" evidence="1">
    <location>
        <begin position="62"/>
        <end position="72"/>
    </location>
</feature>